<gene>
    <name evidence="2" type="ORF">DA73_0219270</name>
    <name evidence="1" type="ORF">DA73_0400015035</name>
</gene>
<keyword evidence="3" id="KW-1185">Reference proteome</keyword>
<dbReference type="RefSeq" id="WP_038074596.1">
    <property type="nucleotide sequence ID" value="NZ_JHEG04000001.1"/>
</dbReference>
<reference evidence="2" key="1">
    <citation type="journal article" date="2015" name="Genome Announc.">
        <title>Draft Genome Sequence of Tolypothrix boutellei Strain VB521301.</title>
        <authorList>
            <person name="Chandrababunaidu M.M."/>
            <person name="Singh D."/>
            <person name="Sen D."/>
            <person name="Bhan S."/>
            <person name="Das S."/>
            <person name="Gupta A."/>
            <person name="Adhikary S.P."/>
            <person name="Tripathy S."/>
        </authorList>
    </citation>
    <scope>NUCLEOTIDE SEQUENCE</scope>
    <source>
        <strain evidence="2">VB521301</strain>
    </source>
</reference>
<protein>
    <submittedName>
        <fullName evidence="2">Uncharacterized protein</fullName>
    </submittedName>
</protein>
<evidence type="ECO:0000313" key="3">
    <source>
        <dbReference type="Proteomes" id="UP000029738"/>
    </source>
</evidence>
<evidence type="ECO:0000313" key="2">
    <source>
        <dbReference type="EMBL" id="KIE10653.1"/>
    </source>
</evidence>
<organism evidence="2">
    <name type="scientific">Tolypothrix bouteillei VB521301</name>
    <dbReference type="NCBI Taxonomy" id="1479485"/>
    <lineage>
        <taxon>Bacteria</taxon>
        <taxon>Bacillati</taxon>
        <taxon>Cyanobacteriota</taxon>
        <taxon>Cyanophyceae</taxon>
        <taxon>Nostocales</taxon>
        <taxon>Tolypothrichaceae</taxon>
        <taxon>Tolypothrix</taxon>
    </lineage>
</organism>
<dbReference type="Proteomes" id="UP000029738">
    <property type="component" value="Unassembled WGS sequence"/>
</dbReference>
<sequence>MQEVFEEKEILLSHICQIVKNLIQGNNLYQERLNTDEMIQLIANLFKRFSTEELKAITNDDLIKRIDSILVLEAVSGTLNDLTPEQIKMYEEAVERRW</sequence>
<dbReference type="EMBL" id="JHEG04000001">
    <property type="protein sequence ID" value="KAF3886646.1"/>
    <property type="molecule type" value="Genomic_DNA"/>
</dbReference>
<proteinExistence type="predicted"/>
<name>A0A0C1R4G4_9CYAN</name>
<accession>A0A0C1R4G4</accession>
<dbReference type="AlphaFoldDB" id="A0A0C1R4G4"/>
<dbReference type="OrthoDB" id="428375at2"/>
<dbReference type="EMBL" id="JHEG02000048">
    <property type="protein sequence ID" value="KIE10653.1"/>
    <property type="molecule type" value="Genomic_DNA"/>
</dbReference>
<evidence type="ECO:0000313" key="1">
    <source>
        <dbReference type="EMBL" id="KAF3886646.1"/>
    </source>
</evidence>
<comment type="caution">
    <text evidence="2">The sequence shown here is derived from an EMBL/GenBank/DDBJ whole genome shotgun (WGS) entry which is preliminary data.</text>
</comment>
<reference evidence="1" key="2">
    <citation type="submission" date="2019-11" db="EMBL/GenBank/DDBJ databases">
        <title>Improved Assembly of Tolypothrix boutellei genome.</title>
        <authorList>
            <person name="Sarangi A.N."/>
            <person name="Mukherjee M."/>
            <person name="Ghosh S."/>
            <person name="Singh D."/>
            <person name="Das A."/>
            <person name="Kant S."/>
            <person name="Prusty A."/>
            <person name="Tripathy S."/>
        </authorList>
    </citation>
    <scope>NUCLEOTIDE SEQUENCE</scope>
    <source>
        <strain evidence="1">VB521301</strain>
    </source>
</reference>